<gene>
    <name evidence="1" type="ORF">Tco_0938980</name>
</gene>
<proteinExistence type="predicted"/>
<protein>
    <recommendedName>
        <fullName evidence="3">Reverse transcriptase zinc-binding domain-containing protein</fullName>
    </recommendedName>
</protein>
<evidence type="ECO:0000313" key="1">
    <source>
        <dbReference type="EMBL" id="GJT39115.1"/>
    </source>
</evidence>
<sequence>MGLILIWTGNQPLKSKSLRLFTLEMEKDVYVAHKFEQGMNLSSFRWHPKRGAETEQWEAIQKIITSTFLSPMEDCWVWSLDGMRMFYVALVRILIDKTLLITSEEATIWCKLTHINVNILTWRLSLDKLPTRLNLSARGLDVPSVICPIYSER</sequence>
<reference evidence="1" key="1">
    <citation type="journal article" date="2022" name="Int. J. Mol. Sci.">
        <title>Draft Genome of Tanacetum Coccineum: Genomic Comparison of Closely Related Tanacetum-Family Plants.</title>
        <authorList>
            <person name="Yamashiro T."/>
            <person name="Shiraishi A."/>
            <person name="Nakayama K."/>
            <person name="Satake H."/>
        </authorList>
    </citation>
    <scope>NUCLEOTIDE SEQUENCE</scope>
</reference>
<evidence type="ECO:0000313" key="2">
    <source>
        <dbReference type="Proteomes" id="UP001151760"/>
    </source>
</evidence>
<dbReference type="Proteomes" id="UP001151760">
    <property type="component" value="Unassembled WGS sequence"/>
</dbReference>
<accession>A0ABQ5DJC1</accession>
<comment type="caution">
    <text evidence="1">The sequence shown here is derived from an EMBL/GenBank/DDBJ whole genome shotgun (WGS) entry which is preliminary data.</text>
</comment>
<reference evidence="1" key="2">
    <citation type="submission" date="2022-01" db="EMBL/GenBank/DDBJ databases">
        <authorList>
            <person name="Yamashiro T."/>
            <person name="Shiraishi A."/>
            <person name="Satake H."/>
            <person name="Nakayama K."/>
        </authorList>
    </citation>
    <scope>NUCLEOTIDE SEQUENCE</scope>
</reference>
<dbReference type="EMBL" id="BQNB010015360">
    <property type="protein sequence ID" value="GJT39115.1"/>
    <property type="molecule type" value="Genomic_DNA"/>
</dbReference>
<evidence type="ECO:0008006" key="3">
    <source>
        <dbReference type="Google" id="ProtNLM"/>
    </source>
</evidence>
<keyword evidence="2" id="KW-1185">Reference proteome</keyword>
<organism evidence="1 2">
    <name type="scientific">Tanacetum coccineum</name>
    <dbReference type="NCBI Taxonomy" id="301880"/>
    <lineage>
        <taxon>Eukaryota</taxon>
        <taxon>Viridiplantae</taxon>
        <taxon>Streptophyta</taxon>
        <taxon>Embryophyta</taxon>
        <taxon>Tracheophyta</taxon>
        <taxon>Spermatophyta</taxon>
        <taxon>Magnoliopsida</taxon>
        <taxon>eudicotyledons</taxon>
        <taxon>Gunneridae</taxon>
        <taxon>Pentapetalae</taxon>
        <taxon>asterids</taxon>
        <taxon>campanulids</taxon>
        <taxon>Asterales</taxon>
        <taxon>Asteraceae</taxon>
        <taxon>Asteroideae</taxon>
        <taxon>Anthemideae</taxon>
        <taxon>Anthemidinae</taxon>
        <taxon>Tanacetum</taxon>
    </lineage>
</organism>
<name>A0ABQ5DJC1_9ASTR</name>